<dbReference type="InterPro" id="IPR001789">
    <property type="entry name" value="Sig_transdc_resp-reg_receiver"/>
</dbReference>
<comment type="catalytic activity">
    <reaction evidence="1">
        <text>ATP + protein L-histidine = ADP + protein N-phospho-L-histidine.</text>
        <dbReference type="EC" id="2.7.13.3"/>
    </reaction>
</comment>
<evidence type="ECO:0000259" key="11">
    <source>
        <dbReference type="PROSITE" id="PS50109"/>
    </source>
</evidence>
<evidence type="ECO:0000256" key="3">
    <source>
        <dbReference type="ARBA" id="ARBA00012438"/>
    </source>
</evidence>
<feature type="transmembrane region" description="Helical" evidence="10">
    <location>
        <begin position="274"/>
        <end position="293"/>
    </location>
</feature>
<feature type="domain" description="HAMP" evidence="13">
    <location>
        <begin position="293"/>
        <end position="345"/>
    </location>
</feature>
<keyword evidence="6" id="KW-0418">Kinase</keyword>
<dbReference type="CDD" id="cd00082">
    <property type="entry name" value="HisKA"/>
    <property type="match status" value="1"/>
</dbReference>
<dbReference type="PROSITE" id="PS50109">
    <property type="entry name" value="HIS_KIN"/>
    <property type="match status" value="1"/>
</dbReference>
<dbReference type="CDD" id="cd06225">
    <property type="entry name" value="HAMP"/>
    <property type="match status" value="1"/>
</dbReference>
<dbReference type="Gene3D" id="1.10.287.130">
    <property type="match status" value="1"/>
</dbReference>
<keyword evidence="14" id="KW-0067">ATP-binding</keyword>
<keyword evidence="10" id="KW-1133">Transmembrane helix</keyword>
<dbReference type="SUPFAM" id="SSF47384">
    <property type="entry name" value="Homodimeric domain of signal transducing histidine kinase"/>
    <property type="match status" value="1"/>
</dbReference>
<dbReference type="InterPro" id="IPR003660">
    <property type="entry name" value="HAMP_dom"/>
</dbReference>
<dbReference type="PANTHER" id="PTHR43047">
    <property type="entry name" value="TWO-COMPONENT HISTIDINE PROTEIN KINASE"/>
    <property type="match status" value="1"/>
</dbReference>
<evidence type="ECO:0000256" key="6">
    <source>
        <dbReference type="ARBA" id="ARBA00022777"/>
    </source>
</evidence>
<feature type="region of interest" description="Disordered" evidence="9">
    <location>
        <begin position="728"/>
        <end position="751"/>
    </location>
</feature>
<evidence type="ECO:0000256" key="5">
    <source>
        <dbReference type="ARBA" id="ARBA00022679"/>
    </source>
</evidence>
<dbReference type="InterPro" id="IPR003661">
    <property type="entry name" value="HisK_dim/P_dom"/>
</dbReference>
<proteinExistence type="predicted"/>
<evidence type="ECO:0000256" key="2">
    <source>
        <dbReference type="ARBA" id="ARBA00004370"/>
    </source>
</evidence>
<evidence type="ECO:0000259" key="12">
    <source>
        <dbReference type="PROSITE" id="PS50110"/>
    </source>
</evidence>
<dbReference type="SUPFAM" id="SSF55874">
    <property type="entry name" value="ATPase domain of HSP90 chaperone/DNA topoisomerase II/histidine kinase"/>
    <property type="match status" value="1"/>
</dbReference>
<feature type="coiled-coil region" evidence="8">
    <location>
        <begin position="337"/>
        <end position="364"/>
    </location>
</feature>
<dbReference type="Gene3D" id="3.30.450.20">
    <property type="entry name" value="PAS domain"/>
    <property type="match status" value="1"/>
</dbReference>
<evidence type="ECO:0000256" key="1">
    <source>
        <dbReference type="ARBA" id="ARBA00000085"/>
    </source>
</evidence>
<dbReference type="CDD" id="cd00156">
    <property type="entry name" value="REC"/>
    <property type="match status" value="1"/>
</dbReference>
<dbReference type="InterPro" id="IPR036097">
    <property type="entry name" value="HisK_dim/P_sf"/>
</dbReference>
<keyword evidence="4 7" id="KW-0597">Phosphoprotein</keyword>
<dbReference type="CDD" id="cd00075">
    <property type="entry name" value="HATPase"/>
    <property type="match status" value="1"/>
</dbReference>
<evidence type="ECO:0000256" key="9">
    <source>
        <dbReference type="SAM" id="MobiDB-lite"/>
    </source>
</evidence>
<dbReference type="Pfam" id="PF00672">
    <property type="entry name" value="HAMP"/>
    <property type="match status" value="1"/>
</dbReference>
<dbReference type="Pfam" id="PF00512">
    <property type="entry name" value="HisKA"/>
    <property type="match status" value="1"/>
</dbReference>
<sequence>MLRKYIASFVAVVGIPLVGYTVVGVWFAAEEHRAALIEVQRANAQAAAWRITQFANEIEGQLRWATHLSWNESGADQHRIDALRLLRQVPAITDLTLLDGQGRERLFVSRVSMDRLDTRIDRSSEDAVQAALKNGIHFGPVYFRRDTEPFISVALAATRREAGVVLAEVNLKFTRDVVSQVRVGREGLAYVVDKAGRLIAHPDASLVLRNTDLSSTMRVIDAQPDQSLHRLISMQGEQVLLAQAPAPPMDWRVLVELPQSEADEPWRRALSRSLWITAVSLLVALGFAVVFSWRMVRPIRTLTAGAARIGSGQLDHRIPIDSADEIGQLGHEFNAMAGELERSYATLERKVEQRTQALTDANRAKSRFVAAASHDLRQPLHALNLLVAQLRVETSAAERQRLTLRVESAVASINGLFDGLLDISKLDAGVVHANVTAFPLQQVLDRVEATFAEDAHARGLHLHVRGHGAWVQSDPVLLERILDNLVANALRYTRKGGVLVGCRQRGDHLRVEVWDTGIGIPPEKHQEIFAEFYQVAPAGTLRGEGLGLGLSIVSRLGQLLGHRVALRSSPGRGSCFSITLQQVPPQLRALGLVEADDVPDDPLCGARVLVIDNDEDILESTGGLLRGWGCKALTASCADQALERLGQTAPDLVLADVHLDGGEDGVENVIRLRRHFGRDLPAIVISGDVSQETRTRVAGLGFPLLEKPVAPLRLRTLATRLLRAATRLEGASGPDGSQRARPRCGCPRPVP</sequence>
<dbReference type="Pfam" id="PF00072">
    <property type="entry name" value="Response_reg"/>
    <property type="match status" value="1"/>
</dbReference>
<dbReference type="PROSITE" id="PS50110">
    <property type="entry name" value="RESPONSE_REGULATORY"/>
    <property type="match status" value="1"/>
</dbReference>
<dbReference type="InterPro" id="IPR004358">
    <property type="entry name" value="Sig_transdc_His_kin-like_C"/>
</dbReference>
<evidence type="ECO:0000256" key="8">
    <source>
        <dbReference type="SAM" id="Coils"/>
    </source>
</evidence>
<feature type="domain" description="Response regulatory" evidence="12">
    <location>
        <begin position="607"/>
        <end position="722"/>
    </location>
</feature>
<evidence type="ECO:0000313" key="14">
    <source>
        <dbReference type="EMBL" id="MDP4302660.1"/>
    </source>
</evidence>
<dbReference type="SUPFAM" id="SSF52172">
    <property type="entry name" value="CheY-like"/>
    <property type="match status" value="1"/>
</dbReference>
<evidence type="ECO:0000259" key="13">
    <source>
        <dbReference type="PROSITE" id="PS50885"/>
    </source>
</evidence>
<dbReference type="Pfam" id="PF02518">
    <property type="entry name" value="HATPase_c"/>
    <property type="match status" value="1"/>
</dbReference>
<dbReference type="GO" id="GO:0005524">
    <property type="term" value="F:ATP binding"/>
    <property type="evidence" value="ECO:0007669"/>
    <property type="project" value="UniProtKB-KW"/>
</dbReference>
<keyword evidence="10" id="KW-0472">Membrane</keyword>
<gene>
    <name evidence="14" type="ORF">Q8X39_18640</name>
</gene>
<dbReference type="InterPro" id="IPR036890">
    <property type="entry name" value="HATPase_C_sf"/>
</dbReference>
<feature type="modified residue" description="4-aspartylphosphate" evidence="7">
    <location>
        <position position="656"/>
    </location>
</feature>
<comment type="caution">
    <text evidence="14">The sequence shown here is derived from an EMBL/GenBank/DDBJ whole genome shotgun (WGS) entry which is preliminary data.</text>
</comment>
<keyword evidence="14" id="KW-0547">Nucleotide-binding</keyword>
<dbReference type="RefSeq" id="WP_305751198.1">
    <property type="nucleotide sequence ID" value="NZ_JAUZEE010000013.1"/>
</dbReference>
<name>A0ABT9G855_LEPDI</name>
<dbReference type="Gene3D" id="3.30.565.10">
    <property type="entry name" value="Histidine kinase-like ATPase, C-terminal domain"/>
    <property type="match status" value="1"/>
</dbReference>
<comment type="subcellular location">
    <subcellularLocation>
        <location evidence="2">Membrane</location>
    </subcellularLocation>
</comment>
<keyword evidence="5" id="KW-0808">Transferase</keyword>
<feature type="domain" description="Histidine kinase" evidence="11">
    <location>
        <begin position="371"/>
        <end position="584"/>
    </location>
</feature>
<dbReference type="EMBL" id="JAUZEE010000013">
    <property type="protein sequence ID" value="MDP4302660.1"/>
    <property type="molecule type" value="Genomic_DNA"/>
</dbReference>
<dbReference type="PROSITE" id="PS50885">
    <property type="entry name" value="HAMP"/>
    <property type="match status" value="1"/>
</dbReference>
<dbReference type="PRINTS" id="PR00344">
    <property type="entry name" value="BCTRLSENSOR"/>
</dbReference>
<dbReference type="InterPro" id="IPR003594">
    <property type="entry name" value="HATPase_dom"/>
</dbReference>
<dbReference type="SUPFAM" id="SSF158472">
    <property type="entry name" value="HAMP domain-like"/>
    <property type="match status" value="1"/>
</dbReference>
<keyword evidence="15" id="KW-1185">Reference proteome</keyword>
<evidence type="ECO:0000313" key="15">
    <source>
        <dbReference type="Proteomes" id="UP001235760"/>
    </source>
</evidence>
<evidence type="ECO:0000256" key="4">
    <source>
        <dbReference type="ARBA" id="ARBA00022553"/>
    </source>
</evidence>
<keyword evidence="10" id="KW-0812">Transmembrane</keyword>
<dbReference type="SMART" id="SM00448">
    <property type="entry name" value="REC"/>
    <property type="match status" value="1"/>
</dbReference>
<reference evidence="14 15" key="1">
    <citation type="submission" date="2023-08" db="EMBL/GenBank/DDBJ databases">
        <authorList>
            <person name="Roldan D.M."/>
            <person name="Menes R.J."/>
        </authorList>
    </citation>
    <scope>NUCLEOTIDE SEQUENCE [LARGE SCALE GENOMIC DNA]</scope>
    <source>
        <strain evidence="14 15">CCM 2812</strain>
    </source>
</reference>
<feature type="transmembrane region" description="Helical" evidence="10">
    <location>
        <begin position="6"/>
        <end position="29"/>
    </location>
</feature>
<evidence type="ECO:0000256" key="7">
    <source>
        <dbReference type="PROSITE-ProRule" id="PRU00169"/>
    </source>
</evidence>
<organism evidence="14 15">
    <name type="scientific">Leptothrix discophora</name>
    <dbReference type="NCBI Taxonomy" id="89"/>
    <lineage>
        <taxon>Bacteria</taxon>
        <taxon>Pseudomonadati</taxon>
        <taxon>Pseudomonadota</taxon>
        <taxon>Betaproteobacteria</taxon>
        <taxon>Burkholderiales</taxon>
        <taxon>Sphaerotilaceae</taxon>
        <taxon>Leptothrix</taxon>
    </lineage>
</organism>
<dbReference type="SMART" id="SM00387">
    <property type="entry name" value="HATPase_c"/>
    <property type="match status" value="1"/>
</dbReference>
<dbReference type="InterPro" id="IPR005467">
    <property type="entry name" value="His_kinase_dom"/>
</dbReference>
<keyword evidence="8" id="KW-0175">Coiled coil</keyword>
<accession>A0ABT9G855</accession>
<dbReference type="SMART" id="SM00388">
    <property type="entry name" value="HisKA"/>
    <property type="match status" value="1"/>
</dbReference>
<dbReference type="EC" id="2.7.13.3" evidence="3"/>
<protein>
    <recommendedName>
        <fullName evidence="3">histidine kinase</fullName>
        <ecNumber evidence="3">2.7.13.3</ecNumber>
    </recommendedName>
</protein>
<dbReference type="SMART" id="SM00304">
    <property type="entry name" value="HAMP"/>
    <property type="match status" value="1"/>
</dbReference>
<dbReference type="Gene3D" id="3.40.50.2300">
    <property type="match status" value="1"/>
</dbReference>
<dbReference type="InterPro" id="IPR011006">
    <property type="entry name" value="CheY-like_superfamily"/>
</dbReference>
<dbReference type="CDD" id="cd12912">
    <property type="entry name" value="PDC2_MCP_like"/>
    <property type="match status" value="1"/>
</dbReference>
<evidence type="ECO:0000256" key="10">
    <source>
        <dbReference type="SAM" id="Phobius"/>
    </source>
</evidence>
<dbReference type="Gene3D" id="6.10.340.10">
    <property type="match status" value="1"/>
</dbReference>
<dbReference type="PANTHER" id="PTHR43047:SF9">
    <property type="entry name" value="HISTIDINE KINASE"/>
    <property type="match status" value="1"/>
</dbReference>
<dbReference type="Proteomes" id="UP001235760">
    <property type="component" value="Unassembled WGS sequence"/>
</dbReference>